<evidence type="ECO:0000313" key="2">
    <source>
        <dbReference type="EMBL" id="MXU84052.1"/>
    </source>
</evidence>
<feature type="compositionally biased region" description="Basic residues" evidence="1">
    <location>
        <begin position="61"/>
        <end position="78"/>
    </location>
</feature>
<dbReference type="EMBL" id="GIFC01001969">
    <property type="protein sequence ID" value="MXU84052.1"/>
    <property type="molecule type" value="Transcribed_RNA"/>
</dbReference>
<organism evidence="2">
    <name type="scientific">Ixodes ricinus</name>
    <name type="common">Common tick</name>
    <name type="synonym">Acarus ricinus</name>
    <dbReference type="NCBI Taxonomy" id="34613"/>
    <lineage>
        <taxon>Eukaryota</taxon>
        <taxon>Metazoa</taxon>
        <taxon>Ecdysozoa</taxon>
        <taxon>Arthropoda</taxon>
        <taxon>Chelicerata</taxon>
        <taxon>Arachnida</taxon>
        <taxon>Acari</taxon>
        <taxon>Parasitiformes</taxon>
        <taxon>Ixodida</taxon>
        <taxon>Ixodoidea</taxon>
        <taxon>Ixodidae</taxon>
        <taxon>Ixodinae</taxon>
        <taxon>Ixodes</taxon>
    </lineage>
</organism>
<name>A0A6B0TVN7_IXORI</name>
<sequence length="78" mass="9037">MLQRPPSSALMLLACLGRSAESSKGPKRRFGDMPFIRKTRVSFKKKWKGYVRNSTSAPRPARARLSRRLRKSKKKRSF</sequence>
<protein>
    <submittedName>
        <fullName evidence="2">Putative secreted protein</fullName>
    </submittedName>
</protein>
<feature type="region of interest" description="Disordered" evidence="1">
    <location>
        <begin position="51"/>
        <end position="78"/>
    </location>
</feature>
<reference evidence="2" key="1">
    <citation type="submission" date="2019-12" db="EMBL/GenBank/DDBJ databases">
        <title>An insight into the sialome of adult female Ixodes ricinus ticks feeding for 6 days.</title>
        <authorList>
            <person name="Perner J."/>
            <person name="Ribeiro J.M.C."/>
        </authorList>
    </citation>
    <scope>NUCLEOTIDE SEQUENCE</scope>
    <source>
        <strain evidence="2">Semi-engorged</strain>
        <tissue evidence="2">Salivary glands</tissue>
    </source>
</reference>
<proteinExistence type="predicted"/>
<dbReference type="AlphaFoldDB" id="A0A6B0TVN7"/>
<accession>A0A6B0TVN7</accession>
<dbReference type="PROSITE" id="PS51257">
    <property type="entry name" value="PROKAR_LIPOPROTEIN"/>
    <property type="match status" value="1"/>
</dbReference>
<evidence type="ECO:0000256" key="1">
    <source>
        <dbReference type="SAM" id="MobiDB-lite"/>
    </source>
</evidence>